<feature type="domain" description="Carrier" evidence="7">
    <location>
        <begin position="2513"/>
        <end position="2588"/>
    </location>
</feature>
<dbReference type="PANTHER" id="PTHR45527">
    <property type="entry name" value="NONRIBOSOMAL PEPTIDE SYNTHETASE"/>
    <property type="match status" value="1"/>
</dbReference>
<dbReference type="Pfam" id="PF00668">
    <property type="entry name" value="Condensation"/>
    <property type="match status" value="5"/>
</dbReference>
<keyword evidence="2" id="KW-0596">Phosphopantetheine</keyword>
<dbReference type="SMART" id="SM00823">
    <property type="entry name" value="PKS_PP"/>
    <property type="match status" value="3"/>
</dbReference>
<dbReference type="CDD" id="cd19543">
    <property type="entry name" value="DCL_NRPS"/>
    <property type="match status" value="1"/>
</dbReference>
<gene>
    <name evidence="8" type="ORF">GCM10022224_040230</name>
</gene>
<evidence type="ECO:0000313" key="9">
    <source>
        <dbReference type="Proteomes" id="UP001500902"/>
    </source>
</evidence>
<dbReference type="InterPro" id="IPR036736">
    <property type="entry name" value="ACP-like_sf"/>
</dbReference>
<dbReference type="InterPro" id="IPR009081">
    <property type="entry name" value="PP-bd_ACP"/>
</dbReference>
<dbReference type="NCBIfam" id="TIGR01733">
    <property type="entry name" value="AA-adenyl-dom"/>
    <property type="match status" value="3"/>
</dbReference>
<organism evidence="8 9">
    <name type="scientific">Nonomuraea antimicrobica</name>
    <dbReference type="NCBI Taxonomy" id="561173"/>
    <lineage>
        <taxon>Bacteria</taxon>
        <taxon>Bacillati</taxon>
        <taxon>Actinomycetota</taxon>
        <taxon>Actinomycetes</taxon>
        <taxon>Streptosporangiales</taxon>
        <taxon>Streptosporangiaceae</taxon>
        <taxon>Nonomuraea</taxon>
    </lineage>
</organism>
<comment type="cofactor">
    <cofactor evidence="1">
        <name>pantetheine 4'-phosphate</name>
        <dbReference type="ChEBI" id="CHEBI:47942"/>
    </cofactor>
</comment>
<evidence type="ECO:0000256" key="3">
    <source>
        <dbReference type="ARBA" id="ARBA00022553"/>
    </source>
</evidence>
<dbReference type="InterPro" id="IPR020806">
    <property type="entry name" value="PKS_PP-bd"/>
</dbReference>
<dbReference type="Gene3D" id="1.10.1200.10">
    <property type="entry name" value="ACP-like"/>
    <property type="match status" value="3"/>
</dbReference>
<dbReference type="PROSITE" id="PS00012">
    <property type="entry name" value="PHOSPHOPANTETHEINE"/>
    <property type="match status" value="3"/>
</dbReference>
<dbReference type="PANTHER" id="PTHR45527:SF14">
    <property type="entry name" value="PLIPASTATIN SYNTHASE SUBUNIT B"/>
    <property type="match status" value="1"/>
</dbReference>
<dbReference type="PROSITE" id="PS50075">
    <property type="entry name" value="CARRIER"/>
    <property type="match status" value="3"/>
</dbReference>
<dbReference type="InterPro" id="IPR010060">
    <property type="entry name" value="NRPS_synth"/>
</dbReference>
<evidence type="ECO:0000256" key="1">
    <source>
        <dbReference type="ARBA" id="ARBA00001957"/>
    </source>
</evidence>
<dbReference type="SUPFAM" id="SSF52777">
    <property type="entry name" value="CoA-dependent acyltransferases"/>
    <property type="match status" value="10"/>
</dbReference>
<feature type="domain" description="Carrier" evidence="7">
    <location>
        <begin position="1004"/>
        <end position="1078"/>
    </location>
</feature>
<dbReference type="NCBIfam" id="TIGR01720">
    <property type="entry name" value="NRPS-para261"/>
    <property type="match status" value="2"/>
</dbReference>
<dbReference type="CDD" id="cd17643">
    <property type="entry name" value="A_NRPS_Cytc1-like"/>
    <property type="match status" value="1"/>
</dbReference>
<dbReference type="CDD" id="cd05930">
    <property type="entry name" value="A_NRPS"/>
    <property type="match status" value="2"/>
</dbReference>
<dbReference type="EMBL" id="BAAAZP010000077">
    <property type="protein sequence ID" value="GAA3672015.1"/>
    <property type="molecule type" value="Genomic_DNA"/>
</dbReference>
<comment type="caution">
    <text evidence="8">The sequence shown here is derived from an EMBL/GenBank/DDBJ whole genome shotgun (WGS) entry which is preliminary data.</text>
</comment>
<dbReference type="InterPro" id="IPR006162">
    <property type="entry name" value="Ppantetheine_attach_site"/>
</dbReference>
<dbReference type="Gene3D" id="2.30.38.10">
    <property type="entry name" value="Luciferase, Domain 3"/>
    <property type="match status" value="3"/>
</dbReference>
<keyword evidence="3" id="KW-0597">Phosphoprotein</keyword>
<dbReference type="Pfam" id="PF00550">
    <property type="entry name" value="PP-binding"/>
    <property type="match status" value="3"/>
</dbReference>
<dbReference type="InterPro" id="IPR045851">
    <property type="entry name" value="AMP-bd_C_sf"/>
</dbReference>
<dbReference type="InterPro" id="IPR020845">
    <property type="entry name" value="AMP-binding_CS"/>
</dbReference>
<proteinExistence type="predicted"/>
<dbReference type="CDD" id="cd19534">
    <property type="entry name" value="E_NRPS"/>
    <property type="match status" value="2"/>
</dbReference>
<dbReference type="InterPro" id="IPR000873">
    <property type="entry name" value="AMP-dep_synth/lig_dom"/>
</dbReference>
<sequence length="4066" mass="442241">MGTPSSREDRIAALPASLRDQLRRRLAGAAEAADEIRPAPRDGVLPLSPAQQRLWFLDDYEPGGIDYNTSIALRLSGPLDVPALAAAVNGVVARHESLRTTFDSADGSGVQIVHNELRLALPVVEGSSQDLDHLVRTEIERPFDLKAGPLFRALLVRTGAEEHLLVLSAHHIVIDGWSMGVVLGDLAALYGAALLGEPPSLPDLPLQYADFAAWQRDRLAGSALDGQFEYWRRRLDGVVPLELPTDRPRPKVRTTAGALHEFTVPAETAAAVEKLGRAHGTTLFTTLLAACQVWLARYSGQEDVAVGTVTSGRNRPELRPLVGFFVNTVVVRSQVLGSLTFAEFLDEVKTGMLDVFANDEVPFDRLVDLLAPERDPGRTPLIQAMVSLQNAHREPPALPGLRVSEYALPASVASFELTVDFRERDGELAGVVNYNTDLFDEPTIEQMITHLVRLLHLVGERPESRLLDLEFLSEEERRRLLAEWQSHDHEPPTPTLPALFAEQARRTPDATALVSKDGTLTFGELAARAGRLAHWLIGQGVGPERVVALALPHGVDMIVGILGVLEAGAAFLPVDLAQPRDRIAYVLGDAAPALVLATTETAARVPDVSPVRVLDEPGVREAIRAHPGACPTDAHRITPLRRESPAYVIYTSGSTGRPKGVLIEHRSIANLFRSHRDEVFAHAEGRFRVAQATAFSFDASWDSLLWLFAGHELHLVGDDVRRSPELLVDYLDRARIDYVVLTPTYTQQLIAAGLFDPGRHRVAVLSVGGEALGETLWKEICATSGTTGYNYYGPTECTVDAVIHRLDDRAPVIGRPMPGVGAYVLDAALRPVPVGVAGELYLTGVQLARGYVNRPGLTAERFVASPFGTSQRMYRTGDVVRWNAEGLLEYLGRTDDQVKIRGFRIEPGEIETALGAHRGLADVAVVARKDGATHERLVAYVVPSPDAEPPTAAELRGFLGRSLPDYMIPTSFVPLETLPLTSHGKLDRRALPAPGDQARSDRVAPRTPTERTLAGIWADVLGLDQVGVEDNFFEVGGDSILSMRLVARARQAGFALTSKDVFTHQTIARLAVAATRAGAVTQEEEPVGPAPLSPIQHWFFDTHAAGSHRFSMTTTVELAHDVDRTAVLSAVDALVARHDALRTRFEAVDGDLRQVVVPVETAAVCALHDLSALDEESRRAAMEELASAAQSGLDPWHGPVIRAALFDAGAGARPVLLMTVHHLVCDGVSWRILLEDLETAYRQATTGAPIDLGPKTTTPAQWARRLARHARQGRLDAELSYWSGVWRAAPAADLPVDLDGPNTVGSVRTVSAELPAERTDALLRRAPGVYRTQINDLLLSAVGRVLSRWTADDRVLLGMEGHGREELFDGVDLTRTVGWFTAQYPVVLRMPATGGWGETIKSVKEQLRAVPGRGLGYEALRHLTEAGAALRDRPQPPVTVNYHGQFDAAAGGALGLSLARPLGSDQDPDAIRAGLLDLICVVEDGRLRLDLAYSANVHEEGTARRIAAEVVSALDEIVAHCDRPEAGGRTPSDFPLAGLSQPEVDRLVGDGRAVEDVYPLTPMQVGMLFHSLVTPGSGAYHNQLVLRVGGVRRPEDLGAAWQRAVDRTPVLRSSVAWQQVSEPVQVVHRGVTVPVTYHDWRHLSEAERDSRRNALLREDRARGMSLTEPPLVRVAIARIDADTVDMVWSSPHLLVDGWSTVQLVTDVFDEYVGARDRPVRAPFRDYVRWLAEQDPTDAERHWRNVLSGLDTPTPLPYDRPPTQTHRAESTAAVTLAVEGPEFDRLQEMARAHRLTLNTVVQGTWALALSRYSREEDVTFGVTVAGRPADLPGVDSMIGLFINTLPVRVRVDPRRDALSWLRELQAGQVEARDHDHVGVAQMRAWSDLPADVPLFESIVAFENYPFDENEVRARGLRARNLGGTDTTTFPLTVNAHVDGRLVLRLGYDPRLFDRATVETLGERLRLLVGELAADPSRPLHRLRWLTEAERRHLLGAGREPAEAAQATIHALFEGQVPDRAEAVAVSCGEVEVSYRDLNNRANRLAHHLIERGAGPERLVAVALPPSADLIVALLAVLKAGAAYLPLDPEYPAERLRSMLADAAPVLLVTDSRQAGRLEPGIGVLVVDGPLEERPATNPDVAVLPDNAAYVIYTSGSSGRPKGVLIPHGNVVRLFSATEQWFGFGPDDVWTLFHSSAFDFSVWEMWGALLHGGRLVIVPRDVSRSPRGLLRLLARERVTVLNQTPTAFSQLTEARREDDSALALRSVILGGEALQVSRLAPWYERHPDGVPQVVNMYGITETTVHVTYAPLDGTSLRTAGSPIGSAIPDLRVYVLDPGLNPVPVGVAGELYVAGAGLARGYLGRAPLSAERFVADPFGAPGTRMYRTGDLARRRADGGLDYLRRADDQVKVRGFRIEPAEIEAVLATHPDVADVTVVARSDGDLSRLVAYLVPRSGTKLGVADLREHAGAALPDHMVPAAFVSLDALPLTRNGKIDRSALPAPGSRPEIETGYTAPRTGVERTLATIWAGVLGVDRVGVHDDFFALGGDSILSIQVISRIRTAFGVDLSPRELFTNPTVSALAAKLPAGQAAQDPIPAVDPAGPLPLSFAQQRLWFLDELEPGRADYVTPLGLRLRGTLDPAALHRALNALVARHESLRTTVDSADGRGVQVVHPPAELPLAVTDLSELTEQARTAELDRLVESELTRPFELRRGPLVRVLLVRSAADEHVLVLCLHHIVTDGWSMGVISAELQDLYAAALEHRDARLPELPVRYADFAAWQRDRLTGPELERQLAHWWAALTGLTPLELPTDRPRPAVQTGNGATLRFELPADVADRLEEIGRERGATLFMTLVAACQVLFWRWSGQDDVSVGTAVSGRDRAELENLVGLFVNVVVLRSSVRPHQAFGEFLEQVRGTVLDAFDHQETPFEVVVDALQPDRDPSRPPLVQAMVLLHNTPGALPSLPDLRIEEFPLPVRSSTLDLVVQFGRMDGRLHAALQYNTDLFDPATIERVAERLRVLLSGIAADPERSLSRLPWLSGADEHRLLVEWNDTAAPYPVRQGVHELIAARARTHPDAVAVLHGARELTYAELDRRANRLAHGLVAHGVGPETPVGVCAGREPELVVAALAVLKAGGVYVPLDPGYPVERLAGMVADTGVTTVLAQGSLHEQLLPADVEIIPLDVAPPEAQDTAPDVVVSPENLAYVVFSSGSTGRPKGGMISHRSLVNITTEYATRFALGPGSRVLQHLPISFDGGIWDIFTTLVAGGTLCLSRDEDLGEQIRQERVTVVVLPPALLATLDAKTLPSLETVASAGDVCPVELAEEWSRRTRFANFYGPSECTLVTAMWLVERGPEATAGLTRVPIGAPLANVRVYVLGPDLRPVAPGTDGELFVGGAGVGRGYAGRTGLTAERFVADPFGPPGSRIYRTGDVVRWRADGQLEFVGRADNQVKIRGFRVEPGEVEAVLRTHPEVSDAAVVAWRNEAGHAHLVAYAVAAQDTEADGLREYARESLPDYLVPSTVVLLDRLPLSANGKVDRRALPEPAGVRRTADHVPPRTEAERVLAEIWAAVLGVAEVGVLDNFFDLGGDSILGIQMVARARRAGVQVTPKALFAHQTVAELAAAAGEVTGSPVGEQVLVTGEVPLTPVQHWFFGTYRARPWHFNQSMLVELAEGADEAALRTALHGIVAHHDALRMRFERRDGSWRQYHGDQDRSIDLDRRVVTGWPEMERAAVAAQSSLDLAAGPLAKAIVFEQRESGRLWLFLTIHHLVVDSVSWRILTEDLETGYRQARSGEPVDLGEKTTSFQHWAERLTRHVEKGELDHELGHWSDVVSSLVPSSEAGPSTGSLSVEAGEHHTDALLRQAPAVFRSRINDVLLAALAWALSRWTGRDRVLVNLEGHGREDIFDGVDLTRTVGWFTSAYPVALTVQETDWPALVRSVRGQLRAVPGNGLGFGLLRYLGRRPELAGPGAAEPEVAFNYLGQWKLPEGGAGDGLYHAFHPSLGQDQSPADRAVHPVEIVGAAEGGRLRFTWRYAKDRYDEAAVRAVAADFLLALERIAEHCAGRS</sequence>
<accession>A0ABP7BYN4</accession>
<feature type="domain" description="Carrier" evidence="7">
    <location>
        <begin position="3554"/>
        <end position="3628"/>
    </location>
</feature>
<dbReference type="Proteomes" id="UP001500902">
    <property type="component" value="Unassembled WGS sequence"/>
</dbReference>
<evidence type="ECO:0000313" key="8">
    <source>
        <dbReference type="EMBL" id="GAA3672015.1"/>
    </source>
</evidence>
<feature type="region of interest" description="Disordered" evidence="6">
    <location>
        <begin position="987"/>
        <end position="1007"/>
    </location>
</feature>
<dbReference type="Gene3D" id="3.30.559.30">
    <property type="entry name" value="Nonribosomal peptide synthetase, condensation domain"/>
    <property type="match status" value="5"/>
</dbReference>
<reference evidence="9" key="1">
    <citation type="journal article" date="2019" name="Int. J. Syst. Evol. Microbiol.">
        <title>The Global Catalogue of Microorganisms (GCM) 10K type strain sequencing project: providing services to taxonomists for standard genome sequencing and annotation.</title>
        <authorList>
            <consortium name="The Broad Institute Genomics Platform"/>
            <consortium name="The Broad Institute Genome Sequencing Center for Infectious Disease"/>
            <person name="Wu L."/>
            <person name="Ma J."/>
        </authorList>
    </citation>
    <scope>NUCLEOTIDE SEQUENCE [LARGE SCALE GENOMIC DNA]</scope>
    <source>
        <strain evidence="9">JCM 16904</strain>
    </source>
</reference>
<evidence type="ECO:0000256" key="5">
    <source>
        <dbReference type="ARBA" id="ARBA00023194"/>
    </source>
</evidence>
<dbReference type="SUPFAM" id="SSF47336">
    <property type="entry name" value="ACP-like"/>
    <property type="match status" value="3"/>
</dbReference>
<protein>
    <recommendedName>
        <fullName evidence="7">Carrier domain-containing protein</fullName>
    </recommendedName>
</protein>
<evidence type="ECO:0000259" key="7">
    <source>
        <dbReference type="PROSITE" id="PS50075"/>
    </source>
</evidence>
<dbReference type="NCBIfam" id="NF003417">
    <property type="entry name" value="PRK04813.1"/>
    <property type="match status" value="3"/>
</dbReference>
<dbReference type="RefSeq" id="WP_344879805.1">
    <property type="nucleotide sequence ID" value="NZ_BAAAZP010000077.1"/>
</dbReference>
<dbReference type="Gene3D" id="3.30.300.30">
    <property type="match status" value="3"/>
</dbReference>
<keyword evidence="5" id="KW-0045">Antibiotic biosynthesis</keyword>
<dbReference type="InterPro" id="IPR025110">
    <property type="entry name" value="AMP-bd_C"/>
</dbReference>
<evidence type="ECO:0000256" key="6">
    <source>
        <dbReference type="SAM" id="MobiDB-lite"/>
    </source>
</evidence>
<dbReference type="Pfam" id="PF13193">
    <property type="entry name" value="AMP-binding_C"/>
    <property type="match status" value="3"/>
</dbReference>
<keyword evidence="9" id="KW-1185">Reference proteome</keyword>
<dbReference type="Gene3D" id="3.30.559.10">
    <property type="entry name" value="Chloramphenicol acetyltransferase-like domain"/>
    <property type="match status" value="5"/>
</dbReference>
<dbReference type="InterPro" id="IPR001242">
    <property type="entry name" value="Condensation_dom"/>
</dbReference>
<dbReference type="CDD" id="cd19531">
    <property type="entry name" value="LCL_NRPS-like"/>
    <property type="match status" value="2"/>
</dbReference>
<name>A0ABP7BYN4_9ACTN</name>
<dbReference type="Pfam" id="PF00501">
    <property type="entry name" value="AMP-binding"/>
    <property type="match status" value="3"/>
</dbReference>
<evidence type="ECO:0000256" key="4">
    <source>
        <dbReference type="ARBA" id="ARBA00022737"/>
    </source>
</evidence>
<dbReference type="InterPro" id="IPR023213">
    <property type="entry name" value="CAT-like_dom_sf"/>
</dbReference>
<dbReference type="SUPFAM" id="SSF56801">
    <property type="entry name" value="Acetyl-CoA synthetase-like"/>
    <property type="match status" value="3"/>
</dbReference>
<evidence type="ECO:0000256" key="2">
    <source>
        <dbReference type="ARBA" id="ARBA00022450"/>
    </source>
</evidence>
<dbReference type="InterPro" id="IPR010071">
    <property type="entry name" value="AA_adenyl_dom"/>
</dbReference>
<keyword evidence="4" id="KW-0677">Repeat</keyword>
<dbReference type="PROSITE" id="PS00455">
    <property type="entry name" value="AMP_BINDING"/>
    <property type="match status" value="3"/>
</dbReference>
<dbReference type="Gene3D" id="3.40.50.980">
    <property type="match status" value="6"/>
</dbReference>